<sequence>MGSRHHQRCAVRGAISYVSYPHAPDPSHPTLNDSEKEEDYCDEMEEPDDYDGIFCFVRPSRQRILRQDGRNVEAVQAVTAWLAWGFGGGWVWQNHLSKGVRLNAVEWGGTWRKSTATRSGMAEGICRYLILLVVDQPAHRREHNVQVGTSDNKEAATIYYGELHSKTSEAILENPASLVVLSAGNERIGRPPLPDLVAVHARYEVDQCVLRYFERVEASYPAVPVINDDI</sequence>
<dbReference type="EMBL" id="JBGNUJ010000010">
    <property type="protein sequence ID" value="KAL3954396.1"/>
    <property type="molecule type" value="Genomic_DNA"/>
</dbReference>
<evidence type="ECO:0000313" key="1">
    <source>
        <dbReference type="EMBL" id="KAL3954396.1"/>
    </source>
</evidence>
<gene>
    <name evidence="1" type="ORF">ACCO45_009959</name>
</gene>
<proteinExistence type="predicted"/>
<organism evidence="1 2">
    <name type="scientific">Purpureocillium lilacinum</name>
    <name type="common">Paecilomyces lilacinus</name>
    <dbReference type="NCBI Taxonomy" id="33203"/>
    <lineage>
        <taxon>Eukaryota</taxon>
        <taxon>Fungi</taxon>
        <taxon>Dikarya</taxon>
        <taxon>Ascomycota</taxon>
        <taxon>Pezizomycotina</taxon>
        <taxon>Sordariomycetes</taxon>
        <taxon>Hypocreomycetidae</taxon>
        <taxon>Hypocreales</taxon>
        <taxon>Ophiocordycipitaceae</taxon>
        <taxon>Purpureocillium</taxon>
    </lineage>
</organism>
<keyword evidence="2" id="KW-1185">Reference proteome</keyword>
<comment type="caution">
    <text evidence="1">The sequence shown here is derived from an EMBL/GenBank/DDBJ whole genome shotgun (WGS) entry which is preliminary data.</text>
</comment>
<evidence type="ECO:0000313" key="2">
    <source>
        <dbReference type="Proteomes" id="UP001638806"/>
    </source>
</evidence>
<accession>A0ACC4DDR9</accession>
<dbReference type="Proteomes" id="UP001638806">
    <property type="component" value="Unassembled WGS sequence"/>
</dbReference>
<name>A0ACC4DDR9_PURLI</name>
<reference evidence="1" key="1">
    <citation type="submission" date="2024-12" db="EMBL/GenBank/DDBJ databases">
        <title>Comparative genomics and development of molecular markers within Purpureocillium lilacinum and among Purpureocillium species.</title>
        <authorList>
            <person name="Yeh Z.-Y."/>
            <person name="Ni N.-T."/>
            <person name="Lo P.-H."/>
            <person name="Mushyakhwo K."/>
            <person name="Lin C.-F."/>
            <person name="Nai Y.-S."/>
        </authorList>
    </citation>
    <scope>NUCLEOTIDE SEQUENCE</scope>
    <source>
        <strain evidence="1">NCHU-NPUST-175</strain>
    </source>
</reference>
<protein>
    <submittedName>
        <fullName evidence="1">Uncharacterized protein</fullName>
    </submittedName>
</protein>